<dbReference type="RefSeq" id="WP_073025524.1">
    <property type="nucleotide sequence ID" value="NZ_FQZS01000008.1"/>
</dbReference>
<dbReference type="OrthoDB" id="9807329at2"/>
<reference evidence="6 7" key="1">
    <citation type="submission" date="2016-11" db="EMBL/GenBank/DDBJ databases">
        <authorList>
            <person name="Jaros S."/>
            <person name="Januszkiewicz K."/>
            <person name="Wedrychowicz H."/>
        </authorList>
    </citation>
    <scope>NUCLEOTIDE SEQUENCE [LARGE SCALE GENOMIC DNA]</scope>
    <source>
        <strain evidence="6 7">DSM 19022</strain>
    </source>
</reference>
<dbReference type="InterPro" id="IPR040921">
    <property type="entry name" value="Peptidase_S66C"/>
</dbReference>
<keyword evidence="2" id="KW-0378">Hydrolase</keyword>
<keyword evidence="7" id="KW-1185">Reference proteome</keyword>
<dbReference type="PANTHER" id="PTHR30237">
    <property type="entry name" value="MURAMOYLTETRAPEPTIDE CARBOXYPEPTIDASE"/>
    <property type="match status" value="1"/>
</dbReference>
<dbReference type="InterPro" id="IPR029062">
    <property type="entry name" value="Class_I_gatase-like"/>
</dbReference>
<proteinExistence type="inferred from homology"/>
<evidence type="ECO:0000313" key="7">
    <source>
        <dbReference type="Proteomes" id="UP000184442"/>
    </source>
</evidence>
<dbReference type="AlphaFoldDB" id="A0A1M6E4E4"/>
<dbReference type="PIRSF" id="PIRSF028757">
    <property type="entry name" value="LD-carboxypeptidase"/>
    <property type="match status" value="1"/>
</dbReference>
<feature type="domain" description="LD-carboxypeptidase N-terminal" evidence="4">
    <location>
        <begin position="10"/>
        <end position="129"/>
    </location>
</feature>
<name>A0A1M6E4E4_9FIRM</name>
<keyword evidence="6" id="KW-0645">Protease</keyword>
<dbReference type="FunFam" id="3.40.50.10740:FF:000002">
    <property type="entry name" value="Microcin immunity protein MccF"/>
    <property type="match status" value="1"/>
</dbReference>
<dbReference type="Gene3D" id="3.50.30.60">
    <property type="entry name" value="LD-carboxypeptidase A C-terminal domain-like"/>
    <property type="match status" value="1"/>
</dbReference>
<dbReference type="GO" id="GO:0004180">
    <property type="term" value="F:carboxypeptidase activity"/>
    <property type="evidence" value="ECO:0007669"/>
    <property type="project" value="UniProtKB-KW"/>
</dbReference>
<dbReference type="STRING" id="1122184.SAMN02745176_01413"/>
<dbReference type="PANTHER" id="PTHR30237:SF5">
    <property type="entry name" value="CARBOXYPEPTIDASE VC_A0337-RELATED"/>
    <property type="match status" value="1"/>
</dbReference>
<comment type="similarity">
    <text evidence="1">Belongs to the peptidase S66 family.</text>
</comment>
<feature type="active site" description="Charge relay system" evidence="3">
    <location>
        <position position="232"/>
    </location>
</feature>
<dbReference type="EMBL" id="FQZS01000008">
    <property type="protein sequence ID" value="SHI80372.1"/>
    <property type="molecule type" value="Genomic_DNA"/>
</dbReference>
<dbReference type="SUPFAM" id="SSF141986">
    <property type="entry name" value="LD-carboxypeptidase A C-terminal domain-like"/>
    <property type="match status" value="1"/>
</dbReference>
<dbReference type="InterPro" id="IPR040449">
    <property type="entry name" value="Peptidase_S66_N"/>
</dbReference>
<organism evidence="6 7">
    <name type="scientific">Lutispora thermophila DSM 19022</name>
    <dbReference type="NCBI Taxonomy" id="1122184"/>
    <lineage>
        <taxon>Bacteria</taxon>
        <taxon>Bacillati</taxon>
        <taxon>Bacillota</taxon>
        <taxon>Clostridia</taxon>
        <taxon>Lutisporales</taxon>
        <taxon>Lutisporaceae</taxon>
        <taxon>Lutispora</taxon>
    </lineage>
</organism>
<feature type="domain" description="LD-carboxypeptidase C-terminal" evidence="5">
    <location>
        <begin position="200"/>
        <end position="315"/>
    </location>
</feature>
<protein>
    <submittedName>
        <fullName evidence="6">Muramoyltetrapeptide carboxypeptidase LdcA (Peptidoglycan recycling)</fullName>
    </submittedName>
</protein>
<feature type="active site" description="Charge relay system" evidence="3">
    <location>
        <position position="300"/>
    </location>
</feature>
<sequence>MKRLKVGDAIGIFSPSSPITYTVPKRFHRAKAYLEAKGFEIIEGALTGKHDYYRSGTIKERADELNQLIRNPEVKCIMSTIGGMNSNSILPYIDYEAFRENPKIIIGYSDVTAILLGIYAKTGISTFYGPALVASFGEFPPFVDYTYEYFKDMLTEDVPLPYEFPIPEYWTDEYIDWSQQDREKEKRENQWITVCEGVTRGRLIGGNLNTMMGIWGSQYMPEIKEGDILFIEDSLKDAATIERSFSLLKINGVFDKVSGIILGKHELFNDMGTGRKPYEILLEVLGERQLPFIADFDCCHTHPMLTLPIGVEVELDATNKKVRMLSGVFDDSTL</sequence>
<dbReference type="InterPro" id="IPR003507">
    <property type="entry name" value="S66_fam"/>
</dbReference>
<dbReference type="InterPro" id="IPR027478">
    <property type="entry name" value="LdcA_N"/>
</dbReference>
<dbReference type="InterPro" id="IPR027461">
    <property type="entry name" value="Carboxypeptidase_A_C_sf"/>
</dbReference>
<evidence type="ECO:0000256" key="2">
    <source>
        <dbReference type="ARBA" id="ARBA00022801"/>
    </source>
</evidence>
<dbReference type="Pfam" id="PF17676">
    <property type="entry name" value="Peptidase_S66C"/>
    <property type="match status" value="1"/>
</dbReference>
<evidence type="ECO:0000256" key="3">
    <source>
        <dbReference type="PIRSR" id="PIRSR028757-1"/>
    </source>
</evidence>
<accession>A0A1M6E4E4</accession>
<evidence type="ECO:0000259" key="4">
    <source>
        <dbReference type="Pfam" id="PF02016"/>
    </source>
</evidence>
<feature type="active site" description="Nucleophile" evidence="3">
    <location>
        <position position="109"/>
    </location>
</feature>
<keyword evidence="6" id="KW-0121">Carboxypeptidase</keyword>
<evidence type="ECO:0000259" key="5">
    <source>
        <dbReference type="Pfam" id="PF17676"/>
    </source>
</evidence>
<dbReference type="Pfam" id="PF02016">
    <property type="entry name" value="Peptidase_S66"/>
    <property type="match status" value="1"/>
</dbReference>
<dbReference type="Gene3D" id="3.40.50.10740">
    <property type="entry name" value="Class I glutamine amidotransferase-like"/>
    <property type="match status" value="1"/>
</dbReference>
<dbReference type="CDD" id="cd07062">
    <property type="entry name" value="Peptidase_S66_mccF_like"/>
    <property type="match status" value="1"/>
</dbReference>
<evidence type="ECO:0000256" key="1">
    <source>
        <dbReference type="ARBA" id="ARBA00010233"/>
    </source>
</evidence>
<evidence type="ECO:0000313" key="6">
    <source>
        <dbReference type="EMBL" id="SHI80372.1"/>
    </source>
</evidence>
<dbReference type="SUPFAM" id="SSF52317">
    <property type="entry name" value="Class I glutamine amidotransferase-like"/>
    <property type="match status" value="1"/>
</dbReference>
<dbReference type="Proteomes" id="UP000184442">
    <property type="component" value="Unassembled WGS sequence"/>
</dbReference>
<gene>
    <name evidence="6" type="ORF">SAMN02745176_01413</name>
</gene>